<evidence type="ECO:0000313" key="8">
    <source>
        <dbReference type="EMBL" id="MCF4006889.1"/>
    </source>
</evidence>
<dbReference type="Proteomes" id="UP001139336">
    <property type="component" value="Unassembled WGS sequence"/>
</dbReference>
<keyword evidence="4 6" id="KW-1133">Transmembrane helix</keyword>
<dbReference type="InterPro" id="IPR051401">
    <property type="entry name" value="GtrA_CellWall_Glycosyl"/>
</dbReference>
<reference evidence="8" key="1">
    <citation type="submission" date="2022-01" db="EMBL/GenBank/DDBJ databases">
        <title>Corynebacterium sp. nov isolated from isolated from the feces of the greater white-fronted geese (Anser albifrons) at Poyang Lake, PR China.</title>
        <authorList>
            <person name="Liu Q."/>
        </authorList>
    </citation>
    <scope>NUCLEOTIDE SEQUENCE</scope>
    <source>
        <strain evidence="8">JCM 32435</strain>
    </source>
</reference>
<dbReference type="AlphaFoldDB" id="A0A9X1U0K3"/>
<evidence type="ECO:0000256" key="5">
    <source>
        <dbReference type="ARBA" id="ARBA00023136"/>
    </source>
</evidence>
<keyword evidence="5 6" id="KW-0472">Membrane</keyword>
<dbReference type="PANTHER" id="PTHR38459:SF1">
    <property type="entry name" value="PROPHAGE BACTOPRENOL-LINKED GLUCOSE TRANSLOCASE HOMOLOG"/>
    <property type="match status" value="1"/>
</dbReference>
<feature type="transmembrane region" description="Helical" evidence="6">
    <location>
        <begin position="36"/>
        <end position="58"/>
    </location>
</feature>
<evidence type="ECO:0000256" key="4">
    <source>
        <dbReference type="ARBA" id="ARBA00022989"/>
    </source>
</evidence>
<dbReference type="GO" id="GO:0005886">
    <property type="term" value="C:plasma membrane"/>
    <property type="evidence" value="ECO:0007669"/>
    <property type="project" value="TreeGrafter"/>
</dbReference>
<dbReference type="RefSeq" id="WP_236118713.1">
    <property type="nucleotide sequence ID" value="NZ_JAKGSI010000003.1"/>
</dbReference>
<dbReference type="GO" id="GO:0000271">
    <property type="term" value="P:polysaccharide biosynthetic process"/>
    <property type="evidence" value="ECO:0007669"/>
    <property type="project" value="InterPro"/>
</dbReference>
<evidence type="ECO:0000256" key="6">
    <source>
        <dbReference type="SAM" id="Phobius"/>
    </source>
</evidence>
<proteinExistence type="inferred from homology"/>
<keyword evidence="9" id="KW-1185">Reference proteome</keyword>
<comment type="caution">
    <text evidence="8">The sequence shown here is derived from an EMBL/GenBank/DDBJ whole genome shotgun (WGS) entry which is preliminary data.</text>
</comment>
<feature type="transmembrane region" description="Helical" evidence="6">
    <location>
        <begin position="118"/>
        <end position="143"/>
    </location>
</feature>
<evidence type="ECO:0000259" key="7">
    <source>
        <dbReference type="Pfam" id="PF04138"/>
    </source>
</evidence>
<dbReference type="InterPro" id="IPR007267">
    <property type="entry name" value="GtrA_DPMS_TM"/>
</dbReference>
<protein>
    <submittedName>
        <fullName evidence="8">GtrA family protein</fullName>
    </submittedName>
</protein>
<comment type="similarity">
    <text evidence="2">Belongs to the GtrA family.</text>
</comment>
<evidence type="ECO:0000256" key="3">
    <source>
        <dbReference type="ARBA" id="ARBA00022692"/>
    </source>
</evidence>
<gene>
    <name evidence="8" type="ORF">L1O03_06815</name>
</gene>
<comment type="subcellular location">
    <subcellularLocation>
        <location evidence="1">Membrane</location>
        <topology evidence="1">Multi-pass membrane protein</topology>
    </subcellularLocation>
</comment>
<dbReference type="EMBL" id="JAKGSI010000003">
    <property type="protein sequence ID" value="MCF4006889.1"/>
    <property type="molecule type" value="Genomic_DNA"/>
</dbReference>
<name>A0A9X1U0K3_9CORY</name>
<keyword evidence="3 6" id="KW-0812">Transmembrane</keyword>
<evidence type="ECO:0000256" key="2">
    <source>
        <dbReference type="ARBA" id="ARBA00009399"/>
    </source>
</evidence>
<feature type="domain" description="GtrA/DPMS transmembrane" evidence="7">
    <location>
        <begin position="35"/>
        <end position="142"/>
    </location>
</feature>
<dbReference type="PANTHER" id="PTHR38459">
    <property type="entry name" value="PROPHAGE BACTOPRENOL-LINKED GLUCOSE TRANSLOCASE HOMOLOG"/>
    <property type="match status" value="1"/>
</dbReference>
<dbReference type="Pfam" id="PF04138">
    <property type="entry name" value="GtrA_DPMS_TM"/>
    <property type="match status" value="1"/>
</dbReference>
<feature type="transmembrane region" description="Helical" evidence="6">
    <location>
        <begin position="163"/>
        <end position="182"/>
    </location>
</feature>
<evidence type="ECO:0000313" key="9">
    <source>
        <dbReference type="Proteomes" id="UP001139336"/>
    </source>
</evidence>
<sequence>MSDASSPTSPTSPSLYARIVEKLGGRDGAVLQFLKFGIVGGSGVFVNFAVLIIVRRFFGDVLSILPDDPFLNLLGSRFHIRWYHIFLTIAFVVANTWNYQLNRWWTFKGSFKPRWWRGYIAFLMTGVGALVVNLLVATSLMNANSPISLPTDIFDDSTGLRTRLYWANLIGTFVSMPVNFILNKIWAFRKPKKTTVVEDAEPV</sequence>
<feature type="transmembrane region" description="Helical" evidence="6">
    <location>
        <begin position="78"/>
        <end position="97"/>
    </location>
</feature>
<organism evidence="8 9">
    <name type="scientific">Corynebacterium uropygiale</name>
    <dbReference type="NCBI Taxonomy" id="1775911"/>
    <lineage>
        <taxon>Bacteria</taxon>
        <taxon>Bacillati</taxon>
        <taxon>Actinomycetota</taxon>
        <taxon>Actinomycetes</taxon>
        <taxon>Mycobacteriales</taxon>
        <taxon>Corynebacteriaceae</taxon>
        <taxon>Corynebacterium</taxon>
    </lineage>
</organism>
<evidence type="ECO:0000256" key="1">
    <source>
        <dbReference type="ARBA" id="ARBA00004141"/>
    </source>
</evidence>
<accession>A0A9X1U0K3</accession>